<accession>A0A6C0EE05</accession>
<organism evidence="1">
    <name type="scientific">viral metagenome</name>
    <dbReference type="NCBI Taxonomy" id="1070528"/>
    <lineage>
        <taxon>unclassified sequences</taxon>
        <taxon>metagenomes</taxon>
        <taxon>organismal metagenomes</taxon>
    </lineage>
</organism>
<reference evidence="1" key="1">
    <citation type="journal article" date="2020" name="Nature">
        <title>Giant virus diversity and host interactions through global metagenomics.</title>
        <authorList>
            <person name="Schulz F."/>
            <person name="Roux S."/>
            <person name="Paez-Espino D."/>
            <person name="Jungbluth S."/>
            <person name="Walsh D.A."/>
            <person name="Denef V.J."/>
            <person name="McMahon K.D."/>
            <person name="Konstantinidis K.T."/>
            <person name="Eloe-Fadrosh E.A."/>
            <person name="Kyrpides N.C."/>
            <person name="Woyke T."/>
        </authorList>
    </citation>
    <scope>NUCLEOTIDE SEQUENCE</scope>
    <source>
        <strain evidence="1">GVMAG-M-3300023179-33</strain>
    </source>
</reference>
<sequence length="100" mass="11738">MKCFILPLFLAFLSTFGVNAQSNIIKPKLCVNCKFFMKESFLTPDAYSKCTKFSFIDHDDFFVNGIKRPETKRYYYCSTARNFDHMCGIEGKKFEEKNKN</sequence>
<dbReference type="EMBL" id="MN739822">
    <property type="protein sequence ID" value="QHT27437.1"/>
    <property type="molecule type" value="Genomic_DNA"/>
</dbReference>
<name>A0A6C0EE05_9ZZZZ</name>
<protein>
    <submittedName>
        <fullName evidence="1">Uncharacterized protein</fullName>
    </submittedName>
</protein>
<proteinExistence type="predicted"/>
<dbReference type="AlphaFoldDB" id="A0A6C0EE05"/>
<evidence type="ECO:0000313" key="1">
    <source>
        <dbReference type="EMBL" id="QHT27437.1"/>
    </source>
</evidence>